<dbReference type="EMBL" id="RHHQ01000011">
    <property type="protein sequence ID" value="RNB87643.1"/>
    <property type="molecule type" value="Genomic_DNA"/>
</dbReference>
<dbReference type="PANTHER" id="PTHR43845:SF1">
    <property type="entry name" value="BLR5969 PROTEIN"/>
    <property type="match status" value="1"/>
</dbReference>
<gene>
    <name evidence="2" type="ORF">EDM56_13775</name>
</gene>
<dbReference type="Gene3D" id="3.30.300.30">
    <property type="match status" value="1"/>
</dbReference>
<organism evidence="2 3">
    <name type="scientific">Brevibacillus fluminis</name>
    <dbReference type="NCBI Taxonomy" id="511487"/>
    <lineage>
        <taxon>Bacteria</taxon>
        <taxon>Bacillati</taxon>
        <taxon>Bacillota</taxon>
        <taxon>Bacilli</taxon>
        <taxon>Bacillales</taxon>
        <taxon>Paenibacillaceae</taxon>
        <taxon>Brevibacillus</taxon>
    </lineage>
</organism>
<name>A0A3M8DHS4_9BACL</name>
<evidence type="ECO:0000313" key="3">
    <source>
        <dbReference type="Proteomes" id="UP000271031"/>
    </source>
</evidence>
<dbReference type="Gene3D" id="3.40.50.12780">
    <property type="entry name" value="N-terminal domain of ligase-like"/>
    <property type="match status" value="1"/>
</dbReference>
<accession>A0A3M8DHS4</accession>
<keyword evidence="2" id="KW-0436">Ligase</keyword>
<evidence type="ECO:0000259" key="1">
    <source>
        <dbReference type="Pfam" id="PF14535"/>
    </source>
</evidence>
<dbReference type="Pfam" id="PF14535">
    <property type="entry name" value="AMP-binding_C_2"/>
    <property type="match status" value="1"/>
</dbReference>
<dbReference type="InterPro" id="IPR028154">
    <property type="entry name" value="AMP-dep_Lig_C"/>
</dbReference>
<dbReference type="Proteomes" id="UP000271031">
    <property type="component" value="Unassembled WGS sequence"/>
</dbReference>
<evidence type="ECO:0000313" key="2">
    <source>
        <dbReference type="EMBL" id="RNB87643.1"/>
    </source>
</evidence>
<dbReference type="AlphaFoldDB" id="A0A3M8DHS4"/>
<dbReference type="InterPro" id="IPR042099">
    <property type="entry name" value="ANL_N_sf"/>
</dbReference>
<dbReference type="RefSeq" id="WP_122918485.1">
    <property type="nucleotide sequence ID" value="NZ_RHHQ01000011.1"/>
</dbReference>
<dbReference type="InterPro" id="IPR045851">
    <property type="entry name" value="AMP-bd_C_sf"/>
</dbReference>
<dbReference type="GO" id="GO:0016874">
    <property type="term" value="F:ligase activity"/>
    <property type="evidence" value="ECO:0007669"/>
    <property type="project" value="UniProtKB-KW"/>
</dbReference>
<sequence>MFKESSSTSYWNEIEGKPWSEIEQLTNRKLQQQVHYLYENSIFYQGKFKEAGVRPEHILEAKDLNKIPYTIKAEVRESLQKEILGLHRAVPRDRVIQIQATSGTTGKPAYVGATKHDVHVWSEMGARAMYANGFRPGDWAVHAFSMSKGFVGGLVMVQILQHMDVCEIPIGAEVGVAKMLQMIQDLSPDAIVGTPNFIMYLGERCEDVLGIPARELSIRKISVGGEPGGAIPAFRTKLENLWGADVRDMMGGADFGSTYWGECEEKDGMHFCGQGYLLPQLIHPESGEFLPIEPGVEGELVYSAIDRQCSPLLKYRSSDLVRIIATSCSCGRTSFKIKSLGRSDDMLIVRGINVFPSAVKDCILQFQPMTTGQMRILVDFEGHSTQNPLHIKVEYAEGLESSLLDGLKKEIELKMKAALAINTIVNFVPAGSLEPPGAQKVPLIERINTKEMK</sequence>
<comment type="caution">
    <text evidence="2">The sequence shown here is derived from an EMBL/GenBank/DDBJ whole genome shotgun (WGS) entry which is preliminary data.</text>
</comment>
<proteinExistence type="predicted"/>
<reference evidence="2 3" key="1">
    <citation type="submission" date="2018-10" db="EMBL/GenBank/DDBJ databases">
        <title>Phylogenomics of Brevibacillus.</title>
        <authorList>
            <person name="Dunlap C."/>
        </authorList>
    </citation>
    <scope>NUCLEOTIDE SEQUENCE [LARGE SCALE GENOMIC DNA]</scope>
    <source>
        <strain evidence="2 3">JCM 15716</strain>
    </source>
</reference>
<feature type="domain" description="AMP-dependent ligase C-terminal" evidence="1">
    <location>
        <begin position="351"/>
        <end position="434"/>
    </location>
</feature>
<protein>
    <submittedName>
        <fullName evidence="2">Phenylacetate--CoA ligase family protein</fullName>
    </submittedName>
</protein>
<dbReference type="SUPFAM" id="SSF56801">
    <property type="entry name" value="Acetyl-CoA synthetase-like"/>
    <property type="match status" value="1"/>
</dbReference>
<dbReference type="PANTHER" id="PTHR43845">
    <property type="entry name" value="BLR5969 PROTEIN"/>
    <property type="match status" value="1"/>
</dbReference>
<keyword evidence="3" id="KW-1185">Reference proteome</keyword>
<dbReference type="OrthoDB" id="580775at2"/>